<evidence type="ECO:0000313" key="7">
    <source>
        <dbReference type="EMBL" id="QOQ87677.1"/>
    </source>
</evidence>
<dbReference type="Pfam" id="PF00034">
    <property type="entry name" value="Cytochrom_C"/>
    <property type="match status" value="1"/>
</dbReference>
<dbReference type="AlphaFoldDB" id="A0A7M1LGF7"/>
<keyword evidence="3 4" id="KW-0408">Iron</keyword>
<dbReference type="GO" id="GO:0020037">
    <property type="term" value="F:heme binding"/>
    <property type="evidence" value="ECO:0007669"/>
    <property type="project" value="InterPro"/>
</dbReference>
<dbReference type="PANTHER" id="PTHR33751">
    <property type="entry name" value="CBB3-TYPE CYTOCHROME C OXIDASE SUBUNIT FIXP"/>
    <property type="match status" value="1"/>
</dbReference>
<dbReference type="PANTHER" id="PTHR33751:SF1">
    <property type="entry name" value="CBB3-TYPE CYTOCHROME C OXIDASE SUBUNIT FIXP"/>
    <property type="match status" value="1"/>
</dbReference>
<dbReference type="InterPro" id="IPR036909">
    <property type="entry name" value="Cyt_c-like_dom_sf"/>
</dbReference>
<evidence type="ECO:0000313" key="8">
    <source>
        <dbReference type="Proteomes" id="UP000594749"/>
    </source>
</evidence>
<dbReference type="Proteomes" id="UP000594749">
    <property type="component" value="Chromosome"/>
</dbReference>
<dbReference type="Gene3D" id="1.10.760.10">
    <property type="entry name" value="Cytochrome c-like domain"/>
    <property type="match status" value="1"/>
</dbReference>
<keyword evidence="2 4" id="KW-0479">Metal-binding</keyword>
<name>A0A7M1LGF7_9BACT</name>
<keyword evidence="1 4" id="KW-0349">Heme</keyword>
<evidence type="ECO:0000256" key="3">
    <source>
        <dbReference type="ARBA" id="ARBA00023004"/>
    </source>
</evidence>
<feature type="signal peptide" evidence="5">
    <location>
        <begin position="1"/>
        <end position="20"/>
    </location>
</feature>
<evidence type="ECO:0000256" key="1">
    <source>
        <dbReference type="ARBA" id="ARBA00022617"/>
    </source>
</evidence>
<dbReference type="RefSeq" id="WP_025802650.1">
    <property type="nucleotide sequence ID" value="NZ_CP053842.1"/>
</dbReference>
<proteinExistence type="predicted"/>
<dbReference type="PROSITE" id="PS51007">
    <property type="entry name" value="CYTC"/>
    <property type="match status" value="1"/>
</dbReference>
<evidence type="ECO:0000259" key="6">
    <source>
        <dbReference type="PROSITE" id="PS51007"/>
    </source>
</evidence>
<dbReference type="GO" id="GO:0009055">
    <property type="term" value="F:electron transfer activity"/>
    <property type="evidence" value="ECO:0007669"/>
    <property type="project" value="InterPro"/>
</dbReference>
<dbReference type="SUPFAM" id="SSF46626">
    <property type="entry name" value="Cytochrome c"/>
    <property type="match status" value="1"/>
</dbReference>
<sequence>MKKSLLVSLALAACVTLGFAEDNATEANATAEVASADFSGDVEKGAVVFKKCVACHGAKAEKSYLNKIPVLTTLDPNGMVENMKKYKAGELNLFKMGAVMKGQMASLSEEDMQNVVAYIMTLK</sequence>
<evidence type="ECO:0000256" key="5">
    <source>
        <dbReference type="SAM" id="SignalP"/>
    </source>
</evidence>
<feature type="chain" id="PRO_5029529726" evidence="5">
    <location>
        <begin position="21"/>
        <end position="123"/>
    </location>
</feature>
<gene>
    <name evidence="7" type="ORF">IMC76_02365</name>
</gene>
<feature type="domain" description="Cytochrome c" evidence="6">
    <location>
        <begin position="40"/>
        <end position="123"/>
    </location>
</feature>
<dbReference type="InterPro" id="IPR050597">
    <property type="entry name" value="Cytochrome_c_Oxidase_Subunit"/>
</dbReference>
<reference evidence="7 8" key="1">
    <citation type="submission" date="2020-10" db="EMBL/GenBank/DDBJ databases">
        <title>Campylobacter and Helicobacter PacBio genomes.</title>
        <authorList>
            <person name="Lane C."/>
        </authorList>
    </citation>
    <scope>NUCLEOTIDE SEQUENCE [LARGE SCALE GENOMIC DNA]</scope>
    <source>
        <strain evidence="7 8">2016D-0077</strain>
    </source>
</reference>
<dbReference type="OrthoDB" id="5340148at2"/>
<accession>A0A7M1LGF7</accession>
<dbReference type="GO" id="GO:0046872">
    <property type="term" value="F:metal ion binding"/>
    <property type="evidence" value="ECO:0007669"/>
    <property type="project" value="UniProtKB-KW"/>
</dbReference>
<dbReference type="InterPro" id="IPR009056">
    <property type="entry name" value="Cyt_c-like_dom"/>
</dbReference>
<protein>
    <submittedName>
        <fullName evidence="7">C-type cytochrome</fullName>
    </submittedName>
</protein>
<keyword evidence="5" id="KW-0732">Signal</keyword>
<evidence type="ECO:0000256" key="2">
    <source>
        <dbReference type="ARBA" id="ARBA00022723"/>
    </source>
</evidence>
<organism evidence="7 8">
    <name type="scientific">Campylobacter corcagiensis</name>
    <dbReference type="NCBI Taxonomy" id="1448857"/>
    <lineage>
        <taxon>Bacteria</taxon>
        <taxon>Pseudomonadati</taxon>
        <taxon>Campylobacterota</taxon>
        <taxon>Epsilonproteobacteria</taxon>
        <taxon>Campylobacterales</taxon>
        <taxon>Campylobacteraceae</taxon>
        <taxon>Campylobacter</taxon>
    </lineage>
</organism>
<dbReference type="EMBL" id="CP063078">
    <property type="protein sequence ID" value="QOQ87677.1"/>
    <property type="molecule type" value="Genomic_DNA"/>
</dbReference>
<keyword evidence="8" id="KW-1185">Reference proteome</keyword>
<evidence type="ECO:0000256" key="4">
    <source>
        <dbReference type="PROSITE-ProRule" id="PRU00433"/>
    </source>
</evidence>